<keyword evidence="2" id="KW-1133">Transmembrane helix</keyword>
<keyword evidence="2" id="KW-0472">Membrane</keyword>
<feature type="transmembrane region" description="Helical" evidence="2">
    <location>
        <begin position="26"/>
        <end position="45"/>
    </location>
</feature>
<sequence length="284" mass="32105">MAASEDFSWNLLKAQISVKQYLPESFVMYLLIVYLGINENVLICYKYPLYLSFEKKESVGSLSKSKRERESPAARRSQENKGVKREKNQREAPAPITNRIRGPLVTSGGANATGDAADCLAGDPSSSILDDFGLRGTTIEEESTMCRYNDSLQRWIHPHIPFNIATPSQKQPEHRPNSKFNLKRYRAEEASPRPISGLHGPGPLTQPCPKRPTTSAKHTHTTTRAIPKLEKFKMDLRSEEYPGDPERNKKNIYLHNLGVLRYIHYVLGNLGPMPGSESWEIEVR</sequence>
<name>A0AAV6UDS7_9ARAC</name>
<organism evidence="3 4">
    <name type="scientific">Oedothorax gibbosus</name>
    <dbReference type="NCBI Taxonomy" id="931172"/>
    <lineage>
        <taxon>Eukaryota</taxon>
        <taxon>Metazoa</taxon>
        <taxon>Ecdysozoa</taxon>
        <taxon>Arthropoda</taxon>
        <taxon>Chelicerata</taxon>
        <taxon>Arachnida</taxon>
        <taxon>Araneae</taxon>
        <taxon>Araneomorphae</taxon>
        <taxon>Entelegynae</taxon>
        <taxon>Araneoidea</taxon>
        <taxon>Linyphiidae</taxon>
        <taxon>Erigoninae</taxon>
        <taxon>Oedothorax</taxon>
    </lineage>
</organism>
<feature type="region of interest" description="Disordered" evidence="1">
    <location>
        <begin position="192"/>
        <end position="222"/>
    </location>
</feature>
<protein>
    <submittedName>
        <fullName evidence="3">Uncharacterized protein</fullName>
    </submittedName>
</protein>
<dbReference type="EMBL" id="JAFNEN010000459">
    <property type="protein sequence ID" value="KAG8182565.1"/>
    <property type="molecule type" value="Genomic_DNA"/>
</dbReference>
<evidence type="ECO:0000313" key="3">
    <source>
        <dbReference type="EMBL" id="KAG8182565.1"/>
    </source>
</evidence>
<evidence type="ECO:0000313" key="4">
    <source>
        <dbReference type="Proteomes" id="UP000827092"/>
    </source>
</evidence>
<dbReference type="AlphaFoldDB" id="A0AAV6UDS7"/>
<dbReference type="Proteomes" id="UP000827092">
    <property type="component" value="Unassembled WGS sequence"/>
</dbReference>
<feature type="region of interest" description="Disordered" evidence="1">
    <location>
        <begin position="61"/>
        <end position="108"/>
    </location>
</feature>
<comment type="caution">
    <text evidence="3">The sequence shown here is derived from an EMBL/GenBank/DDBJ whole genome shotgun (WGS) entry which is preliminary data.</text>
</comment>
<proteinExistence type="predicted"/>
<keyword evidence="2" id="KW-0812">Transmembrane</keyword>
<evidence type="ECO:0000256" key="2">
    <source>
        <dbReference type="SAM" id="Phobius"/>
    </source>
</evidence>
<evidence type="ECO:0000256" key="1">
    <source>
        <dbReference type="SAM" id="MobiDB-lite"/>
    </source>
</evidence>
<gene>
    <name evidence="3" type="ORF">JTE90_007302</name>
</gene>
<accession>A0AAV6UDS7</accession>
<feature type="compositionally biased region" description="Basic and acidic residues" evidence="1">
    <location>
        <begin position="65"/>
        <end position="90"/>
    </location>
</feature>
<keyword evidence="4" id="KW-1185">Reference proteome</keyword>
<reference evidence="3 4" key="1">
    <citation type="journal article" date="2022" name="Nat. Ecol. Evol.">
        <title>A masculinizing supergene underlies an exaggerated male reproductive morph in a spider.</title>
        <authorList>
            <person name="Hendrickx F."/>
            <person name="De Corte Z."/>
            <person name="Sonet G."/>
            <person name="Van Belleghem S.M."/>
            <person name="Kostlbacher S."/>
            <person name="Vangestel C."/>
        </authorList>
    </citation>
    <scope>NUCLEOTIDE SEQUENCE [LARGE SCALE GENOMIC DNA]</scope>
    <source>
        <strain evidence="3">W744_W776</strain>
    </source>
</reference>